<dbReference type="PANTHER" id="PTHR10434">
    <property type="entry name" value="1-ACYL-SN-GLYCEROL-3-PHOSPHATE ACYLTRANSFERASE"/>
    <property type="match status" value="1"/>
</dbReference>
<organism evidence="4 5">
    <name type="scientific">Nocardioides terrae</name>
    <dbReference type="NCBI Taxonomy" id="574651"/>
    <lineage>
        <taxon>Bacteria</taxon>
        <taxon>Bacillati</taxon>
        <taxon>Actinomycetota</taxon>
        <taxon>Actinomycetes</taxon>
        <taxon>Propionibacteriales</taxon>
        <taxon>Nocardioidaceae</taxon>
        <taxon>Nocardioides</taxon>
    </lineage>
</organism>
<keyword evidence="5" id="KW-1185">Reference proteome</keyword>
<dbReference type="Proteomes" id="UP000198832">
    <property type="component" value="Unassembled WGS sequence"/>
</dbReference>
<evidence type="ECO:0000259" key="3">
    <source>
        <dbReference type="SMART" id="SM00563"/>
    </source>
</evidence>
<dbReference type="PANTHER" id="PTHR10434:SF11">
    <property type="entry name" value="1-ACYL-SN-GLYCEROL-3-PHOSPHATE ACYLTRANSFERASE"/>
    <property type="match status" value="1"/>
</dbReference>
<evidence type="ECO:0000313" key="5">
    <source>
        <dbReference type="Proteomes" id="UP000198832"/>
    </source>
</evidence>
<dbReference type="CDD" id="cd07989">
    <property type="entry name" value="LPLAT_AGPAT-like"/>
    <property type="match status" value="1"/>
</dbReference>
<accession>A0A1I1IKM3</accession>
<dbReference type="STRING" id="574651.SAMN04487968_105249"/>
<evidence type="ECO:0000256" key="2">
    <source>
        <dbReference type="ARBA" id="ARBA00023315"/>
    </source>
</evidence>
<dbReference type="SMART" id="SM00563">
    <property type="entry name" value="PlsC"/>
    <property type="match status" value="1"/>
</dbReference>
<evidence type="ECO:0000256" key="1">
    <source>
        <dbReference type="ARBA" id="ARBA00022679"/>
    </source>
</evidence>
<dbReference type="GO" id="GO:0005886">
    <property type="term" value="C:plasma membrane"/>
    <property type="evidence" value="ECO:0007669"/>
    <property type="project" value="TreeGrafter"/>
</dbReference>
<proteinExistence type="predicted"/>
<feature type="domain" description="Phospholipid/glycerol acyltransferase" evidence="3">
    <location>
        <begin position="32"/>
        <end position="152"/>
    </location>
</feature>
<name>A0A1I1IKM3_9ACTN</name>
<protein>
    <submittedName>
        <fullName evidence="4">1-acyl-sn-glycerol-3-phosphate acyltransferase</fullName>
    </submittedName>
</protein>
<dbReference type="GO" id="GO:0006654">
    <property type="term" value="P:phosphatidic acid biosynthetic process"/>
    <property type="evidence" value="ECO:0007669"/>
    <property type="project" value="TreeGrafter"/>
</dbReference>
<dbReference type="AlphaFoldDB" id="A0A1I1IKM3"/>
<dbReference type="GO" id="GO:0003841">
    <property type="term" value="F:1-acylglycerol-3-phosphate O-acyltransferase activity"/>
    <property type="evidence" value="ECO:0007669"/>
    <property type="project" value="TreeGrafter"/>
</dbReference>
<keyword evidence="2 4" id="KW-0012">Acyltransferase</keyword>
<dbReference type="Pfam" id="PF01553">
    <property type="entry name" value="Acyltransferase"/>
    <property type="match status" value="1"/>
</dbReference>
<dbReference type="EMBL" id="FOLB01000005">
    <property type="protein sequence ID" value="SFC34323.1"/>
    <property type="molecule type" value="Genomic_DNA"/>
</dbReference>
<dbReference type="InterPro" id="IPR002123">
    <property type="entry name" value="Plipid/glycerol_acylTrfase"/>
</dbReference>
<dbReference type="SUPFAM" id="SSF69593">
    <property type="entry name" value="Glycerol-3-phosphate (1)-acyltransferase"/>
    <property type="match status" value="1"/>
</dbReference>
<dbReference type="OrthoDB" id="9808424at2"/>
<keyword evidence="1 4" id="KW-0808">Transferase</keyword>
<sequence>MYWFLKWVLVGPFVRLLARPTVTGHLPKRGPVVLAPNHRTEIESVVLGVALRRRITYVAKSDYFDRGALGARLYGLLCRATGQIPIIRSGNGVADPALDAARGLLDRGGVWAIYPEGTRSPDGRLYRGHTGVMRVALSRPDATVIPVGILGAETVGLGRPGRVEIRLGAPLDLSRWHGRADDPQAWREATDALMREIRELTQQEYVDRHPTVDEVARRNAA</sequence>
<evidence type="ECO:0000313" key="4">
    <source>
        <dbReference type="EMBL" id="SFC34323.1"/>
    </source>
</evidence>
<dbReference type="RefSeq" id="WP_091122760.1">
    <property type="nucleotide sequence ID" value="NZ_FOLB01000005.1"/>
</dbReference>
<reference evidence="4 5" key="1">
    <citation type="submission" date="2016-10" db="EMBL/GenBank/DDBJ databases">
        <authorList>
            <person name="de Groot N.N."/>
        </authorList>
    </citation>
    <scope>NUCLEOTIDE SEQUENCE [LARGE SCALE GENOMIC DNA]</scope>
    <source>
        <strain evidence="4 5">CGMCC 1.7056</strain>
    </source>
</reference>
<gene>
    <name evidence="4" type="ORF">SAMN04487968_105249</name>
</gene>